<feature type="domain" description="RecX third three-helical" evidence="7">
    <location>
        <begin position="102"/>
        <end position="152"/>
    </location>
</feature>
<keyword evidence="10" id="KW-1185">Reference proteome</keyword>
<dbReference type="Pfam" id="PF21982">
    <property type="entry name" value="RecX_HTH1"/>
    <property type="match status" value="1"/>
</dbReference>
<dbReference type="EMBL" id="CP011853">
    <property type="protein sequence ID" value="ALG84613.1"/>
    <property type="molecule type" value="Genomic_DNA"/>
</dbReference>
<dbReference type="Gene3D" id="1.10.10.10">
    <property type="entry name" value="Winged helix-like DNA-binding domain superfamily/Winged helix DNA-binding domain"/>
    <property type="match status" value="3"/>
</dbReference>
<dbReference type="Pfam" id="PF02631">
    <property type="entry name" value="RecX_HTH2"/>
    <property type="match status" value="1"/>
</dbReference>
<dbReference type="Proteomes" id="UP000063789">
    <property type="component" value="Chromosome"/>
</dbReference>
<evidence type="ECO:0000313" key="10">
    <source>
        <dbReference type="Proteomes" id="UP000063789"/>
    </source>
</evidence>
<dbReference type="PATRIC" id="fig|1136941.3.peg.1842"/>
<dbReference type="OrthoDB" id="5244465at2"/>
<reference evidence="9 10" key="2">
    <citation type="journal article" date="2017" name="Int. J. Syst. Evol. Microbiol.">
        <title>Gordonia phthalatica sp. nov., a di-n-butyl phthalate-degrading bacterium isolated from activated sludge.</title>
        <authorList>
            <person name="Jin D."/>
            <person name="Kong X."/>
            <person name="Jia M."/>
            <person name="Yu X."/>
            <person name="Wang X."/>
            <person name="Zhuang X."/>
            <person name="Deng Y."/>
            <person name="Bai Z."/>
        </authorList>
    </citation>
    <scope>NUCLEOTIDE SEQUENCE [LARGE SCALE GENOMIC DNA]</scope>
    <source>
        <strain evidence="9 10">QH-11</strain>
    </source>
</reference>
<dbReference type="Pfam" id="PF21981">
    <property type="entry name" value="RecX_HTH3"/>
    <property type="match status" value="1"/>
</dbReference>
<evidence type="ECO:0000259" key="8">
    <source>
        <dbReference type="Pfam" id="PF21982"/>
    </source>
</evidence>
<evidence type="ECO:0000259" key="6">
    <source>
        <dbReference type="Pfam" id="PF02631"/>
    </source>
</evidence>
<proteinExistence type="inferred from homology"/>
<feature type="domain" description="RecX second three-helical" evidence="6">
    <location>
        <begin position="54"/>
        <end position="95"/>
    </location>
</feature>
<dbReference type="HAMAP" id="MF_01114">
    <property type="entry name" value="RecX"/>
    <property type="match status" value="1"/>
</dbReference>
<dbReference type="InterPro" id="IPR053926">
    <property type="entry name" value="RecX_HTH_1st"/>
</dbReference>
<dbReference type="PANTHER" id="PTHR33602">
    <property type="entry name" value="REGULATORY PROTEIN RECX FAMILY PROTEIN"/>
    <property type="match status" value="1"/>
</dbReference>
<name>A0A0N9MQJ8_9ACTN</name>
<accession>A0A0N9MQJ8</accession>
<gene>
    <name evidence="5" type="primary">recX</name>
    <name evidence="9" type="ORF">ACH46_09045</name>
</gene>
<evidence type="ECO:0000259" key="7">
    <source>
        <dbReference type="Pfam" id="PF21981"/>
    </source>
</evidence>
<protein>
    <recommendedName>
        <fullName evidence="3 5">Regulatory protein RecX</fullName>
    </recommendedName>
</protein>
<dbReference type="KEGG" id="goq:ACH46_09045"/>
<sequence length="164" mass="18339">MTAPGPSPWDAALRLLGTRARSRAEMRERLEKREFTADEVETTLTRLDKAGLLDDAEFADEWVRSRHLYSGRGRVALKRELRVKGIDEEVAAQALAQIDPEDERANAVRLAEKKLRVSGEELADREVRAKAYRRLAGALGRRGFPPDIVGSVVKEVLDNASRSC</sequence>
<dbReference type="InterPro" id="IPR036388">
    <property type="entry name" value="WH-like_DNA-bd_sf"/>
</dbReference>
<dbReference type="InterPro" id="IPR053925">
    <property type="entry name" value="RecX_HTH_3rd"/>
</dbReference>
<evidence type="ECO:0000256" key="1">
    <source>
        <dbReference type="ARBA" id="ARBA00004496"/>
    </source>
</evidence>
<dbReference type="AlphaFoldDB" id="A0A0N9MQJ8"/>
<dbReference type="PANTHER" id="PTHR33602:SF1">
    <property type="entry name" value="REGULATORY PROTEIN RECX FAMILY PROTEIN"/>
    <property type="match status" value="1"/>
</dbReference>
<dbReference type="GO" id="GO:0005737">
    <property type="term" value="C:cytoplasm"/>
    <property type="evidence" value="ECO:0007669"/>
    <property type="project" value="UniProtKB-SubCell"/>
</dbReference>
<evidence type="ECO:0000256" key="4">
    <source>
        <dbReference type="ARBA" id="ARBA00022490"/>
    </source>
</evidence>
<dbReference type="STRING" id="1136941.ACH46_09045"/>
<dbReference type="RefSeq" id="WP_062392608.1">
    <property type="nucleotide sequence ID" value="NZ_CP011853.1"/>
</dbReference>
<comment type="subcellular location">
    <subcellularLocation>
        <location evidence="1 5">Cytoplasm</location>
    </subcellularLocation>
</comment>
<organism evidence="9 10">
    <name type="scientific">Gordonia phthalatica</name>
    <dbReference type="NCBI Taxonomy" id="1136941"/>
    <lineage>
        <taxon>Bacteria</taxon>
        <taxon>Bacillati</taxon>
        <taxon>Actinomycetota</taxon>
        <taxon>Actinomycetes</taxon>
        <taxon>Mycobacteriales</taxon>
        <taxon>Gordoniaceae</taxon>
        <taxon>Gordonia</taxon>
    </lineage>
</organism>
<feature type="domain" description="RecX first three-helical" evidence="8">
    <location>
        <begin position="9"/>
        <end position="47"/>
    </location>
</feature>
<evidence type="ECO:0000256" key="5">
    <source>
        <dbReference type="HAMAP-Rule" id="MF_01114"/>
    </source>
</evidence>
<comment type="similarity">
    <text evidence="2 5">Belongs to the RecX family.</text>
</comment>
<keyword evidence="4 5" id="KW-0963">Cytoplasm</keyword>
<reference evidence="10" key="1">
    <citation type="submission" date="2015-06" db="EMBL/GenBank/DDBJ databases">
        <title>Complete genome sequence and metabolic analysis of phthalate degradation pathway in Gordonia sp. QH-11.</title>
        <authorList>
            <person name="Jin D."/>
            <person name="Kong X."/>
            <person name="Bai Z."/>
        </authorList>
    </citation>
    <scope>NUCLEOTIDE SEQUENCE [LARGE SCALE GENOMIC DNA]</scope>
    <source>
        <strain evidence="10">QH-11</strain>
    </source>
</reference>
<evidence type="ECO:0000256" key="3">
    <source>
        <dbReference type="ARBA" id="ARBA00018111"/>
    </source>
</evidence>
<evidence type="ECO:0000313" key="9">
    <source>
        <dbReference type="EMBL" id="ALG84613.1"/>
    </source>
</evidence>
<dbReference type="InterPro" id="IPR053924">
    <property type="entry name" value="RecX_HTH_2nd"/>
</dbReference>
<comment type="function">
    <text evidence="5">Modulates RecA activity.</text>
</comment>
<evidence type="ECO:0000256" key="2">
    <source>
        <dbReference type="ARBA" id="ARBA00009695"/>
    </source>
</evidence>
<dbReference type="GO" id="GO:0006282">
    <property type="term" value="P:regulation of DNA repair"/>
    <property type="evidence" value="ECO:0007669"/>
    <property type="project" value="UniProtKB-UniRule"/>
</dbReference>
<dbReference type="InterPro" id="IPR003783">
    <property type="entry name" value="Regulatory_RecX"/>
</dbReference>